<name>A0A109UXE9_9SACH</name>
<dbReference type="STRING" id="45286.A0A109UXE9"/>
<dbReference type="InterPro" id="IPR000909">
    <property type="entry name" value="PLipase_C_PInositol-sp_X_dom"/>
</dbReference>
<protein>
    <submittedName>
        <fullName evidence="2">HBR364Cp</fullName>
    </submittedName>
</protein>
<dbReference type="AlphaFoldDB" id="A0A109UXE9"/>
<dbReference type="InterPro" id="IPR051057">
    <property type="entry name" value="PI-PLC_domain"/>
</dbReference>
<organism evidence="2 3">
    <name type="scientific">Eremothecium sinecaudum</name>
    <dbReference type="NCBI Taxonomy" id="45286"/>
    <lineage>
        <taxon>Eukaryota</taxon>
        <taxon>Fungi</taxon>
        <taxon>Dikarya</taxon>
        <taxon>Ascomycota</taxon>
        <taxon>Saccharomycotina</taxon>
        <taxon>Saccharomycetes</taxon>
        <taxon>Saccharomycetales</taxon>
        <taxon>Saccharomycetaceae</taxon>
        <taxon>Eremothecium</taxon>
    </lineage>
</organism>
<dbReference type="GO" id="GO:0008081">
    <property type="term" value="F:phosphoric diester hydrolase activity"/>
    <property type="evidence" value="ECO:0007669"/>
    <property type="project" value="InterPro"/>
</dbReference>
<proteinExistence type="predicted"/>
<reference evidence="2 3" key="1">
    <citation type="submission" date="2016-01" db="EMBL/GenBank/DDBJ databases">
        <title>Genome sequence of the yeast Holleya sinecauda.</title>
        <authorList>
            <person name="Dietrich F.S."/>
        </authorList>
    </citation>
    <scope>NUCLEOTIDE SEQUENCE [LARGE SCALE GENOMIC DNA]</scope>
    <source>
        <strain evidence="2 3">ATCC 58844</strain>
    </source>
</reference>
<dbReference type="Gene3D" id="3.20.20.190">
    <property type="entry name" value="Phosphatidylinositol (PI) phosphodiesterase"/>
    <property type="match status" value="1"/>
</dbReference>
<evidence type="ECO:0000313" key="2">
    <source>
        <dbReference type="EMBL" id="AMD19265.1"/>
    </source>
</evidence>
<dbReference type="Proteomes" id="UP000243052">
    <property type="component" value="Chromosome ii"/>
</dbReference>
<gene>
    <name evidence="2" type="ORF">AW171_hschr21086</name>
</gene>
<dbReference type="PROSITE" id="PS50007">
    <property type="entry name" value="PIPLC_X_DOMAIN"/>
    <property type="match status" value="1"/>
</dbReference>
<dbReference type="InterPro" id="IPR017946">
    <property type="entry name" value="PLC-like_Pdiesterase_TIM-brl"/>
</dbReference>
<accession>A0A109UXE9</accession>
<evidence type="ECO:0000313" key="3">
    <source>
        <dbReference type="Proteomes" id="UP000243052"/>
    </source>
</evidence>
<dbReference type="OrthoDB" id="1046782at2759"/>
<dbReference type="RefSeq" id="XP_017986261.1">
    <property type="nucleotide sequence ID" value="XM_018130772.1"/>
</dbReference>
<dbReference type="CDD" id="cd08586">
    <property type="entry name" value="PI-PLCc_BcPLC_like"/>
    <property type="match status" value="1"/>
</dbReference>
<sequence length="301" mass="34659">MVDYSNWMREVDPETQLSKLSIAGTHNSAACYKNLPGVRCQDDSVTTQLENGVRFLDVRLGRAFFESNNKDEKGTLQVIHGKFPVKIPMPLKFSKTLEEIYNFLDNHPDETVLLSIKQEGSNDWNNDQDEFGNYVWDNYISCRQDKWYLETTVPKLKDARGKIVLFRRFGVKDEEKKKHYGIEASWWSYNTTNEDRGTFLVQDYCDFTSSEEVAKKAEYAKQLMDNAAQYNSTNTDASKLFLNFLTASNLTSPVCWPERIAQKMSEHNVYNDIKKGCGILIIDFAGNNGFEIPHKVVDCNF</sequence>
<dbReference type="PANTHER" id="PTHR13593">
    <property type="match status" value="1"/>
</dbReference>
<keyword evidence="3" id="KW-1185">Reference proteome</keyword>
<dbReference type="GO" id="GO:0006629">
    <property type="term" value="P:lipid metabolic process"/>
    <property type="evidence" value="ECO:0007669"/>
    <property type="project" value="InterPro"/>
</dbReference>
<dbReference type="GeneID" id="28721535"/>
<dbReference type="Pfam" id="PF00388">
    <property type="entry name" value="PI-PLC-X"/>
    <property type="match status" value="1"/>
</dbReference>
<feature type="domain" description="Phosphatidylinositol-specific phospholipase C X" evidence="1">
    <location>
        <begin position="11"/>
        <end position="168"/>
    </location>
</feature>
<dbReference type="PANTHER" id="PTHR13593:SF113">
    <property type="entry name" value="SI:DKEY-266F7.9"/>
    <property type="match status" value="1"/>
</dbReference>
<dbReference type="SUPFAM" id="SSF51695">
    <property type="entry name" value="PLC-like phosphodiesterases"/>
    <property type="match status" value="1"/>
</dbReference>
<evidence type="ECO:0000259" key="1">
    <source>
        <dbReference type="SMART" id="SM00148"/>
    </source>
</evidence>
<dbReference type="EMBL" id="CP014242">
    <property type="protein sequence ID" value="AMD19265.1"/>
    <property type="molecule type" value="Genomic_DNA"/>
</dbReference>
<dbReference type="SMART" id="SM00148">
    <property type="entry name" value="PLCXc"/>
    <property type="match status" value="1"/>
</dbReference>